<accession>A0A068UAE0</accession>
<dbReference type="AlphaFoldDB" id="A0A068UAE0"/>
<evidence type="ECO:0000256" key="1">
    <source>
        <dbReference type="SAM" id="Coils"/>
    </source>
</evidence>
<dbReference type="Gramene" id="CDP05227">
    <property type="protein sequence ID" value="CDP05227"/>
    <property type="gene ID" value="GSCOC_T00020196001"/>
</dbReference>
<sequence length="188" mass="21422">MKTSKLYAQNDDLKICQKKNERNKKAREKFAALSAEQKEAHRRKNREAYHRRKITKLLSKPLDPESVQPTKESNIKPLLRPASTKNNNDGVLMPQLTEQHLHDTVAKYDRSTLPGTSDTNVTTAFFSLIFSYLAPSIKVTMIINSVYPTLDQISRIVSFAFLLMKKVILQAPTTSIYARIVVQSMTKV</sequence>
<reference evidence="3" key="1">
    <citation type="journal article" date="2014" name="Science">
        <title>The coffee genome provides insight into the convergent evolution of caffeine biosynthesis.</title>
        <authorList>
            <person name="Denoeud F."/>
            <person name="Carretero-Paulet L."/>
            <person name="Dereeper A."/>
            <person name="Droc G."/>
            <person name="Guyot R."/>
            <person name="Pietrella M."/>
            <person name="Zheng C."/>
            <person name="Alberti A."/>
            <person name="Anthony F."/>
            <person name="Aprea G."/>
            <person name="Aury J.M."/>
            <person name="Bento P."/>
            <person name="Bernard M."/>
            <person name="Bocs S."/>
            <person name="Campa C."/>
            <person name="Cenci A."/>
            <person name="Combes M.C."/>
            <person name="Crouzillat D."/>
            <person name="Da Silva C."/>
            <person name="Daddiego L."/>
            <person name="De Bellis F."/>
            <person name="Dussert S."/>
            <person name="Garsmeur O."/>
            <person name="Gayraud T."/>
            <person name="Guignon V."/>
            <person name="Jahn K."/>
            <person name="Jamilloux V."/>
            <person name="Joet T."/>
            <person name="Labadie K."/>
            <person name="Lan T."/>
            <person name="Leclercq J."/>
            <person name="Lepelley M."/>
            <person name="Leroy T."/>
            <person name="Li L.T."/>
            <person name="Librado P."/>
            <person name="Lopez L."/>
            <person name="Munoz A."/>
            <person name="Noel B."/>
            <person name="Pallavicini A."/>
            <person name="Perrotta G."/>
            <person name="Poncet V."/>
            <person name="Pot D."/>
            <person name="Priyono X."/>
            <person name="Rigoreau M."/>
            <person name="Rouard M."/>
            <person name="Rozas J."/>
            <person name="Tranchant-Dubreuil C."/>
            <person name="VanBuren R."/>
            <person name="Zhang Q."/>
            <person name="Andrade A.C."/>
            <person name="Argout X."/>
            <person name="Bertrand B."/>
            <person name="de Kochko A."/>
            <person name="Graziosi G."/>
            <person name="Henry R.J."/>
            <person name="Jayarama X."/>
            <person name="Ming R."/>
            <person name="Nagai C."/>
            <person name="Rounsley S."/>
            <person name="Sankoff D."/>
            <person name="Giuliano G."/>
            <person name="Albert V.A."/>
            <person name="Wincker P."/>
            <person name="Lashermes P."/>
        </authorList>
    </citation>
    <scope>NUCLEOTIDE SEQUENCE [LARGE SCALE GENOMIC DNA]</scope>
    <source>
        <strain evidence="3">cv. DH200-94</strain>
    </source>
</reference>
<dbReference type="EMBL" id="HG739099">
    <property type="protein sequence ID" value="CDP05227.1"/>
    <property type="molecule type" value="Genomic_DNA"/>
</dbReference>
<organism evidence="2 3">
    <name type="scientific">Coffea canephora</name>
    <name type="common">Robusta coffee</name>
    <dbReference type="NCBI Taxonomy" id="49390"/>
    <lineage>
        <taxon>Eukaryota</taxon>
        <taxon>Viridiplantae</taxon>
        <taxon>Streptophyta</taxon>
        <taxon>Embryophyta</taxon>
        <taxon>Tracheophyta</taxon>
        <taxon>Spermatophyta</taxon>
        <taxon>Magnoliopsida</taxon>
        <taxon>eudicotyledons</taxon>
        <taxon>Gunneridae</taxon>
        <taxon>Pentapetalae</taxon>
        <taxon>asterids</taxon>
        <taxon>lamiids</taxon>
        <taxon>Gentianales</taxon>
        <taxon>Rubiaceae</taxon>
        <taxon>Ixoroideae</taxon>
        <taxon>Gardenieae complex</taxon>
        <taxon>Bertiereae - Coffeeae clade</taxon>
        <taxon>Coffeeae</taxon>
        <taxon>Coffea</taxon>
    </lineage>
</organism>
<keyword evidence="3" id="KW-1185">Reference proteome</keyword>
<proteinExistence type="predicted"/>
<feature type="coiled-coil region" evidence="1">
    <location>
        <begin position="16"/>
        <end position="43"/>
    </location>
</feature>
<dbReference type="Proteomes" id="UP000295252">
    <property type="component" value="Chromosome IV"/>
</dbReference>
<keyword evidence="1" id="KW-0175">Coiled coil</keyword>
<dbReference type="InParanoid" id="A0A068UAE0"/>
<evidence type="ECO:0000313" key="3">
    <source>
        <dbReference type="Proteomes" id="UP000295252"/>
    </source>
</evidence>
<protein>
    <submittedName>
        <fullName evidence="2">Uncharacterized protein</fullName>
    </submittedName>
</protein>
<name>A0A068UAE0_COFCA</name>
<evidence type="ECO:0000313" key="2">
    <source>
        <dbReference type="EMBL" id="CDP05227.1"/>
    </source>
</evidence>
<gene>
    <name evidence="2" type="ORF">GSCOC_T00020196001</name>
</gene>